<name>A0A366MDH1_9EURY</name>
<dbReference type="EMBL" id="NIZT01000017">
    <property type="protein sequence ID" value="RBQ23863.1"/>
    <property type="molecule type" value="Genomic_DNA"/>
</dbReference>
<comment type="caution">
    <text evidence="1">The sequence shown here is derived from an EMBL/GenBank/DDBJ whole genome shotgun (WGS) entry which is preliminary data.</text>
</comment>
<keyword evidence="2" id="KW-1185">Reference proteome</keyword>
<evidence type="ECO:0000313" key="2">
    <source>
        <dbReference type="Proteomes" id="UP000253099"/>
    </source>
</evidence>
<dbReference type="AlphaFoldDB" id="A0A366MDH1"/>
<sequence>MNVQIQPEIAIKQGRQSILILKKLLDTKNNPIMIKRKRYIEYGDWITLANFYGISVKTHEAEPVEIFDTRGFKARADLIKIENGTIIGGAEAYCLDNEKNWKHKDYFQMASMA</sequence>
<gene>
    <name evidence="1" type="ORF">ALNOE001_06550</name>
</gene>
<evidence type="ECO:0000313" key="1">
    <source>
        <dbReference type="EMBL" id="RBQ23863.1"/>
    </source>
</evidence>
<reference evidence="1 2" key="1">
    <citation type="submission" date="2018-06" db="EMBL/GenBank/DDBJ databases">
        <title>Genomic insight into two independent archaeal endosymbiosis events.</title>
        <authorList>
            <person name="Lind A.E."/>
            <person name="Lewis W.H."/>
            <person name="Spang A."/>
            <person name="Guy L."/>
            <person name="Embley M.T."/>
            <person name="Ettema T.J.G."/>
        </authorList>
    </citation>
    <scope>NUCLEOTIDE SEQUENCE [LARGE SCALE GENOMIC DNA]</scope>
    <source>
        <strain evidence="1">NOE</strain>
    </source>
</reference>
<organism evidence="1 2">
    <name type="scientific">Candidatus Methanobinarius endosymbioticus</name>
    <dbReference type="NCBI Taxonomy" id="2006182"/>
    <lineage>
        <taxon>Archaea</taxon>
        <taxon>Methanobacteriati</taxon>
        <taxon>Methanobacteriota</taxon>
        <taxon>Methanomada group</taxon>
        <taxon>Methanobacteria</taxon>
        <taxon>Methanobacteriales</taxon>
        <taxon>Methanobacteriaceae</taxon>
        <taxon>Candidatus Methanobinarius</taxon>
    </lineage>
</organism>
<protein>
    <submittedName>
        <fullName evidence="1">Uncharacterized protein</fullName>
    </submittedName>
</protein>
<dbReference type="Proteomes" id="UP000253099">
    <property type="component" value="Unassembled WGS sequence"/>
</dbReference>
<accession>A0A366MDH1</accession>
<proteinExistence type="predicted"/>